<reference evidence="1" key="1">
    <citation type="journal article" date="2014" name="Front. Microbiol.">
        <title>High frequency of phylogenetically diverse reductive dehalogenase-homologous genes in deep subseafloor sedimentary metagenomes.</title>
        <authorList>
            <person name="Kawai M."/>
            <person name="Futagami T."/>
            <person name="Toyoda A."/>
            <person name="Takaki Y."/>
            <person name="Nishi S."/>
            <person name="Hori S."/>
            <person name="Arai W."/>
            <person name="Tsubouchi T."/>
            <person name="Morono Y."/>
            <person name="Uchiyama I."/>
            <person name="Ito T."/>
            <person name="Fujiyama A."/>
            <person name="Inagaki F."/>
            <person name="Takami H."/>
        </authorList>
    </citation>
    <scope>NUCLEOTIDE SEQUENCE</scope>
    <source>
        <strain evidence="1">Expedition CK06-06</strain>
    </source>
</reference>
<accession>X1EBH7</accession>
<feature type="non-terminal residue" evidence="1">
    <location>
        <position position="1"/>
    </location>
</feature>
<name>X1EBH7_9ZZZZ</name>
<dbReference type="EMBL" id="BART01038546">
    <property type="protein sequence ID" value="GAH06013.1"/>
    <property type="molecule type" value="Genomic_DNA"/>
</dbReference>
<proteinExistence type="predicted"/>
<protein>
    <submittedName>
        <fullName evidence="1">Uncharacterized protein</fullName>
    </submittedName>
</protein>
<dbReference type="AlphaFoldDB" id="X1EBH7"/>
<sequence>ILQQVQAQKLMLKPTIISVTKMVKPTKITPVVGIPFLPPTRKKPVKEIIPKKQGYNVYAKKHSSKSKYT</sequence>
<organism evidence="1">
    <name type="scientific">marine sediment metagenome</name>
    <dbReference type="NCBI Taxonomy" id="412755"/>
    <lineage>
        <taxon>unclassified sequences</taxon>
        <taxon>metagenomes</taxon>
        <taxon>ecological metagenomes</taxon>
    </lineage>
</organism>
<evidence type="ECO:0000313" key="1">
    <source>
        <dbReference type="EMBL" id="GAH06013.1"/>
    </source>
</evidence>
<comment type="caution">
    <text evidence="1">The sequence shown here is derived from an EMBL/GenBank/DDBJ whole genome shotgun (WGS) entry which is preliminary data.</text>
</comment>
<gene>
    <name evidence="1" type="ORF">S01H4_63866</name>
</gene>